<dbReference type="InterPro" id="IPR050641">
    <property type="entry name" value="RIFMO-like"/>
</dbReference>
<evidence type="ECO:0000259" key="5">
    <source>
        <dbReference type="Pfam" id="PF01494"/>
    </source>
</evidence>
<gene>
    <name evidence="6" type="primary">mhpA_1</name>
    <name evidence="6" type="ORF">R38712_04266</name>
</gene>
<dbReference type="Pfam" id="PF01494">
    <property type="entry name" value="FAD_binding_3"/>
    <property type="match status" value="1"/>
</dbReference>
<dbReference type="GO" id="GO:0008688">
    <property type="term" value="F:3-(3-hydroxyphenyl)propionate hydroxylase activity"/>
    <property type="evidence" value="ECO:0007669"/>
    <property type="project" value="UniProtKB-EC"/>
</dbReference>
<protein>
    <submittedName>
        <fullName evidence="6">3-(3-hydroxy-phenyl)propionate/3-hydroxycinnamic acid hydroxylase</fullName>
        <ecNumber evidence="6">1.14.13.127</ecNumber>
    </submittedName>
</protein>
<dbReference type="NCBIfam" id="NF006002">
    <property type="entry name" value="PRK08132.1"/>
    <property type="match status" value="1"/>
</dbReference>
<comment type="cofactor">
    <cofactor evidence="1">
        <name>FAD</name>
        <dbReference type="ChEBI" id="CHEBI:57692"/>
    </cofactor>
</comment>
<dbReference type="EC" id="1.14.13.127" evidence="6"/>
<evidence type="ECO:0000256" key="2">
    <source>
        <dbReference type="ARBA" id="ARBA00022630"/>
    </source>
</evidence>
<dbReference type="EMBL" id="CATWFT010000017">
    <property type="protein sequence ID" value="CAJ0730087.1"/>
    <property type="molecule type" value="Genomic_DNA"/>
</dbReference>
<dbReference type="RefSeq" id="WP_103518990.1">
    <property type="nucleotide sequence ID" value="NZ_CATWFT010000017.1"/>
</dbReference>
<dbReference type="Gene3D" id="3.40.30.120">
    <property type="match status" value="1"/>
</dbReference>
<dbReference type="Gene3D" id="3.50.50.60">
    <property type="entry name" value="FAD/NAD(P)-binding domain"/>
    <property type="match status" value="1"/>
</dbReference>
<dbReference type="SUPFAM" id="SSF51905">
    <property type="entry name" value="FAD/NAD(P)-binding domain"/>
    <property type="match status" value="1"/>
</dbReference>
<sequence length="570" mass="62800">MNPDFQNRVFAYAPCAEQQPGAATEARPVVIVGAGPVGLATAIDLAQQGVAVVVVDDDCTLSTGSRAICFSKRSLEIFDRLGCGDCMIDKGVSWNVGKVYLKDELLYSFDLLPETGHRRPAFINLQQYYVEGFLVERAQALPNIELRWKNKVTALTQDADGVTLSIETPDGTYAQRARYVVAADGSRSPVRHMMGLEARGQTFKDRFLIADVRMDAPFPSERWFWFDPPFHPNQSVLLHHQPDNVWRIDFQLGWDADPVAEKQPERVIPRVRALLGENVDFELEWVSVYTFSCERMDRFRHGRVLFIGDAAHRVSPFGARGANSGLQDAENLAWKLRMVLAGDAPDALLDTYASEREFAADDNIRHSTRSTDFITPKSAVSRLFRDATLRLAKHYPFARTLVNSGRLSMPTVLEGSTLQTADEAPFACTLVPGAVALDAPVLHADGRADWLLSHLRDSFTALRFCGAGEHVDALPLPTLAIFPAGGMGTVSANVTALEDIDGLVAQRYDARPGTTYLIRPDQHVCARWRALAPAKLAAALLRATGQTAPAAEPQPLSPPELNTDHRSPCR</sequence>
<dbReference type="PRINTS" id="PR00420">
    <property type="entry name" value="RNGMNOXGNASE"/>
</dbReference>
<proteinExistence type="predicted"/>
<dbReference type="Proteomes" id="UP001189303">
    <property type="component" value="Unassembled WGS sequence"/>
</dbReference>
<keyword evidence="6" id="KW-0560">Oxidoreductase</keyword>
<organism evidence="6 7">
    <name type="scientific">Ralstonia pickettii</name>
    <name type="common">Burkholderia pickettii</name>
    <dbReference type="NCBI Taxonomy" id="329"/>
    <lineage>
        <taxon>Bacteria</taxon>
        <taxon>Pseudomonadati</taxon>
        <taxon>Pseudomonadota</taxon>
        <taxon>Betaproteobacteria</taxon>
        <taxon>Burkholderiales</taxon>
        <taxon>Burkholderiaceae</taxon>
        <taxon>Ralstonia</taxon>
    </lineage>
</organism>
<evidence type="ECO:0000256" key="1">
    <source>
        <dbReference type="ARBA" id="ARBA00001974"/>
    </source>
</evidence>
<dbReference type="InterPro" id="IPR002938">
    <property type="entry name" value="FAD-bd"/>
</dbReference>
<feature type="region of interest" description="Disordered" evidence="4">
    <location>
        <begin position="547"/>
        <end position="570"/>
    </location>
</feature>
<keyword evidence="2" id="KW-0285">Flavoprotein</keyword>
<evidence type="ECO:0000313" key="6">
    <source>
        <dbReference type="EMBL" id="CAJ0730087.1"/>
    </source>
</evidence>
<comment type="caution">
    <text evidence="6">The sequence shown here is derived from an EMBL/GenBank/DDBJ whole genome shotgun (WGS) entry which is preliminary data.</text>
</comment>
<evidence type="ECO:0000256" key="3">
    <source>
        <dbReference type="ARBA" id="ARBA00022827"/>
    </source>
</evidence>
<dbReference type="Gene3D" id="3.30.70.2450">
    <property type="match status" value="1"/>
</dbReference>
<keyword evidence="3" id="KW-0274">FAD</keyword>
<dbReference type="PANTHER" id="PTHR43004">
    <property type="entry name" value="TRK SYSTEM POTASSIUM UPTAKE PROTEIN"/>
    <property type="match status" value="1"/>
</dbReference>
<dbReference type="InterPro" id="IPR036188">
    <property type="entry name" value="FAD/NAD-bd_sf"/>
</dbReference>
<reference evidence="6 7" key="1">
    <citation type="submission" date="2023-07" db="EMBL/GenBank/DDBJ databases">
        <authorList>
            <person name="Peeters C."/>
        </authorList>
    </citation>
    <scope>NUCLEOTIDE SEQUENCE [LARGE SCALE GENOMIC DNA]</scope>
    <source>
        <strain evidence="6 7">R-38712</strain>
    </source>
</reference>
<evidence type="ECO:0000313" key="7">
    <source>
        <dbReference type="Proteomes" id="UP001189303"/>
    </source>
</evidence>
<keyword evidence="7" id="KW-1185">Reference proteome</keyword>
<evidence type="ECO:0000256" key="4">
    <source>
        <dbReference type="SAM" id="MobiDB-lite"/>
    </source>
</evidence>
<dbReference type="PANTHER" id="PTHR43004:SF19">
    <property type="entry name" value="BINDING MONOOXYGENASE, PUTATIVE (JCVI)-RELATED"/>
    <property type="match status" value="1"/>
</dbReference>
<name>A0ABM9IT69_RALPI</name>
<feature type="domain" description="FAD-binding" evidence="5">
    <location>
        <begin position="28"/>
        <end position="365"/>
    </location>
</feature>
<accession>A0ABM9IT69</accession>